<evidence type="ECO:0000256" key="1">
    <source>
        <dbReference type="SAM" id="Phobius"/>
    </source>
</evidence>
<dbReference type="Gene3D" id="3.40.50.300">
    <property type="entry name" value="P-loop containing nucleotide triphosphate hydrolases"/>
    <property type="match status" value="1"/>
</dbReference>
<keyword evidence="1" id="KW-1133">Transmembrane helix</keyword>
<dbReference type="InterPro" id="IPR027417">
    <property type="entry name" value="P-loop_NTPase"/>
</dbReference>
<reference evidence="4" key="1">
    <citation type="submission" date="2016-04" db="EMBL/GenBank/DDBJ databases">
        <authorList>
            <person name="Strepis N."/>
        </authorList>
    </citation>
    <scope>NUCLEOTIDE SEQUENCE [LARGE SCALE GENOMIC DNA]</scope>
</reference>
<dbReference type="InterPro" id="IPR014833">
    <property type="entry name" value="TnsA_N"/>
</dbReference>
<gene>
    <name evidence="3" type="ORF">TPAS_2791</name>
</gene>
<dbReference type="AlphaFoldDB" id="A0A1W1IJN3"/>
<dbReference type="SUPFAM" id="SSF52540">
    <property type="entry name" value="P-loop containing nucleoside triphosphate hydrolases"/>
    <property type="match status" value="1"/>
</dbReference>
<keyword evidence="1" id="KW-0812">Transmembrane</keyword>
<dbReference type="RefSeq" id="WP_086943800.1">
    <property type="nucleotide sequence ID" value="NZ_FONM01000015.1"/>
</dbReference>
<dbReference type="Pfam" id="PF08722">
    <property type="entry name" value="Tn7_TnsA-like_N"/>
    <property type="match status" value="1"/>
</dbReference>
<evidence type="ECO:0000313" key="4">
    <source>
        <dbReference type="Proteomes" id="UP000195985"/>
    </source>
</evidence>
<sequence length="868" mass="101225">MVIKKKTTEVNLDFSFFEFLHAYYEENKGRIRQHYRDLTKKFLEYNDPSTGDGAFLRQPQYEALEMYVFIKEFLNNETMLQLVRDWHNKEGSFLETQNWVTKTDGTTGQMSFYDMSESDFEILEGQLEAVKTSYPNYIYALTMGLGKTILMATCIFYEFLLMNKFPKDKKYCHNAIVFAPDKTVLQSLREIMTFDKSKVVPREYASLLESNMKFHFLDDTNTMLSTIDGSDFNIVIVNNQKIITKRRRKKETATDSLFKPEPGPEDGFYSDIMTQIFGNNEDIFTPNDITINHRFSKLSRLPQLGVYVDEAHHLYGIELKNSLNTALRDTIDLLDGVLQDQGTQVVSCYNFTGTPYVQKVTLPDVVYSYGLKASIAKGYLKNAIRYGYENVQEKGFLQDAIQDFWEEYGENTYEGLLPKLAIFTKNQDDIDNTVLPEIEEILASMNIPLDKILVNTQKSSAEEVRDFNNLDVVGTTGANKQFIILIDKGREGWNCRSLFGVAMHRKPTSNVFVLQATMRCLRQITDTQQTARIYLSEENRKILNDELENNFRMSIEDLKEGSEQKTYYIRVNPPEHEIELKRLKRIYQFETVNEPSPLDFQLDELDYSKYKMTLYKQTSMDLNPTESLEELNADKYDSYRYSKLTLVGEIARYLNMDPIEVDTILLESKDGLEKLLDTVNQYQGILYERIIPAVFRYKYHISSYITTEERTVSLLKIPVGEKDYYKFHGKPDMVIRDKDDSIQRFKDKSFHADTYVFDSIPERELFKQYLESDDVEEIYFTGMFTSKQGEFYIQYIDPVSHRVRNYFPDFVVKKKDGTHEIIEVKGDNKAEDEIVLAKASAAEEQVGESGYKYRMILGNDVLRRNYEI</sequence>
<feature type="transmembrane region" description="Helical" evidence="1">
    <location>
        <begin position="137"/>
        <end position="160"/>
    </location>
</feature>
<dbReference type="OrthoDB" id="9804145at2"/>
<protein>
    <recommendedName>
        <fullName evidence="2">TnsA endonuclease N-terminal domain-containing protein</fullName>
    </recommendedName>
</protein>
<dbReference type="STRING" id="43064.SAMN04488086_11567"/>
<keyword evidence="1" id="KW-0472">Membrane</keyword>
<organism evidence="3 4">
    <name type="scientific">Trichococcus pasteurii</name>
    <dbReference type="NCBI Taxonomy" id="43064"/>
    <lineage>
        <taxon>Bacteria</taxon>
        <taxon>Bacillati</taxon>
        <taxon>Bacillota</taxon>
        <taxon>Bacilli</taxon>
        <taxon>Lactobacillales</taxon>
        <taxon>Carnobacteriaceae</taxon>
        <taxon>Trichococcus</taxon>
    </lineage>
</organism>
<evidence type="ECO:0000259" key="2">
    <source>
        <dbReference type="Pfam" id="PF08722"/>
    </source>
</evidence>
<feature type="domain" description="TnsA endonuclease N-terminal" evidence="2">
    <location>
        <begin position="791"/>
        <end position="856"/>
    </location>
</feature>
<dbReference type="Proteomes" id="UP000195985">
    <property type="component" value="Unassembled WGS sequence"/>
</dbReference>
<proteinExistence type="predicted"/>
<evidence type="ECO:0000313" key="3">
    <source>
        <dbReference type="EMBL" id="SLM53079.1"/>
    </source>
</evidence>
<name>A0A1W1IJN3_9LACT</name>
<dbReference type="EMBL" id="FWEY01000011">
    <property type="protein sequence ID" value="SLM53079.1"/>
    <property type="molecule type" value="Genomic_DNA"/>
</dbReference>
<keyword evidence="4" id="KW-1185">Reference proteome</keyword>
<accession>A0A1W1IJN3</accession>